<dbReference type="GO" id="GO:0004792">
    <property type="term" value="F:thiosulfate-cyanide sulfurtransferase activity"/>
    <property type="evidence" value="ECO:0007669"/>
    <property type="project" value="UniProtKB-EC"/>
</dbReference>
<proteinExistence type="predicted"/>
<dbReference type="CDD" id="cd01449">
    <property type="entry name" value="TST_Repeat_2"/>
    <property type="match status" value="1"/>
</dbReference>
<feature type="domain" description="Rhodanese" evidence="4">
    <location>
        <begin position="156"/>
        <end position="275"/>
    </location>
</feature>
<dbReference type="PROSITE" id="PS50206">
    <property type="entry name" value="RHODANESE_3"/>
    <property type="match status" value="2"/>
</dbReference>
<keyword evidence="5" id="KW-0670">Pyruvate</keyword>
<sequence length="277" mass="30788">MHDTGDIKGGVLVGAPWLAEHLHDPGLRLIEIDVNSTAYDRGHIVGALLWNVYRDLKDGNYQLIEQTAVHELVAGSGIAPDTTVVFYGYGPAMGFWLLKLYGHSDVRILDCSRDIWKEAGLPWTTEVTTPARTEYRLPDQDERLRADRTRVQAAIDETSVTILDVRSELEFRGERFWPSGGLEPGGRAGHIPSAVHLSIDGLRNEAGAFRGVEELRKIFAPIDRGGEGEVIPYCTIGIRACTAWFALTYLLGREGVRVYEGSWAEWGRMPESPVETN</sequence>
<dbReference type="Gene3D" id="3.40.250.10">
    <property type="entry name" value="Rhodanese-like domain"/>
    <property type="match status" value="2"/>
</dbReference>
<dbReference type="Pfam" id="PF00581">
    <property type="entry name" value="Rhodanese"/>
    <property type="match status" value="2"/>
</dbReference>
<dbReference type="InterPro" id="IPR036873">
    <property type="entry name" value="Rhodanese-like_dom_sf"/>
</dbReference>
<dbReference type="InterPro" id="IPR001307">
    <property type="entry name" value="Thiosulphate_STrfase_CS"/>
</dbReference>
<dbReference type="EMBL" id="RBIR01000001">
    <property type="protein sequence ID" value="RKR30135.1"/>
    <property type="molecule type" value="Genomic_DNA"/>
</dbReference>
<dbReference type="PANTHER" id="PTHR43855">
    <property type="entry name" value="THIOSULFATE SULFURTRANSFERASE"/>
    <property type="match status" value="1"/>
</dbReference>
<dbReference type="AlphaFoldDB" id="A0A495FLN4"/>
<gene>
    <name evidence="5" type="ORF">C8D78_0454</name>
</gene>
<comment type="caution">
    <text evidence="5">The sequence shown here is derived from an EMBL/GenBank/DDBJ whole genome shotgun (WGS) entry which is preliminary data.</text>
</comment>
<dbReference type="SMART" id="SM00450">
    <property type="entry name" value="RHOD"/>
    <property type="match status" value="2"/>
</dbReference>
<feature type="domain" description="Rhodanese" evidence="4">
    <location>
        <begin position="23"/>
        <end position="125"/>
    </location>
</feature>
<dbReference type="CDD" id="cd01448">
    <property type="entry name" value="TST_Repeat_1"/>
    <property type="match status" value="1"/>
</dbReference>
<organism evidence="5 6">
    <name type="scientific">Arthrobacter oryzae</name>
    <dbReference type="NCBI Taxonomy" id="409290"/>
    <lineage>
        <taxon>Bacteria</taxon>
        <taxon>Bacillati</taxon>
        <taxon>Actinomycetota</taxon>
        <taxon>Actinomycetes</taxon>
        <taxon>Micrococcales</taxon>
        <taxon>Micrococcaceae</taxon>
        <taxon>Arthrobacter</taxon>
    </lineage>
</organism>
<name>A0A495FLN4_9MICC</name>
<dbReference type="OrthoDB" id="9781034at2"/>
<evidence type="ECO:0000256" key="1">
    <source>
        <dbReference type="ARBA" id="ARBA00022737"/>
    </source>
</evidence>
<evidence type="ECO:0000313" key="5">
    <source>
        <dbReference type="EMBL" id="RKR30135.1"/>
    </source>
</evidence>
<dbReference type="RefSeq" id="WP_120950232.1">
    <property type="nucleotide sequence ID" value="NZ_RBIR01000001.1"/>
</dbReference>
<accession>A0A495FLN4</accession>
<dbReference type="InterPro" id="IPR051126">
    <property type="entry name" value="Thiosulfate_sulfurtransferase"/>
</dbReference>
<protein>
    <recommendedName>
        <fullName evidence="3">Sulfurtransferase</fullName>
    </recommendedName>
</protein>
<comment type="catalytic activity">
    <reaction evidence="2">
        <text>thiosulfate + hydrogen cyanide = thiocyanate + sulfite + 2 H(+)</text>
        <dbReference type="Rhea" id="RHEA:16881"/>
        <dbReference type="ChEBI" id="CHEBI:15378"/>
        <dbReference type="ChEBI" id="CHEBI:17359"/>
        <dbReference type="ChEBI" id="CHEBI:18022"/>
        <dbReference type="ChEBI" id="CHEBI:18407"/>
        <dbReference type="ChEBI" id="CHEBI:33542"/>
        <dbReference type="EC" id="2.8.1.1"/>
    </reaction>
</comment>
<dbReference type="InterPro" id="IPR001763">
    <property type="entry name" value="Rhodanese-like_dom"/>
</dbReference>
<dbReference type="Proteomes" id="UP000276055">
    <property type="component" value="Unassembled WGS sequence"/>
</dbReference>
<dbReference type="SUPFAM" id="SSF52821">
    <property type="entry name" value="Rhodanese/Cell cycle control phosphatase"/>
    <property type="match status" value="2"/>
</dbReference>
<reference evidence="5 6" key="1">
    <citation type="submission" date="2018-10" db="EMBL/GenBank/DDBJ databases">
        <title>Genomic Encyclopedia of Type Strains, Phase IV (KMG-IV): sequencing the most valuable type-strain genomes for metagenomic binning, comparative biology and taxonomic classification.</title>
        <authorList>
            <person name="Goeker M."/>
        </authorList>
    </citation>
    <scope>NUCLEOTIDE SEQUENCE [LARGE SCALE GENOMIC DNA]</scope>
    <source>
        <strain evidence="5 6">DSM 25586</strain>
    </source>
</reference>
<dbReference type="PANTHER" id="PTHR43855:SF1">
    <property type="entry name" value="THIOSULFATE SULFURTRANSFERASE"/>
    <property type="match status" value="1"/>
</dbReference>
<dbReference type="PROSITE" id="PS00683">
    <property type="entry name" value="RHODANESE_2"/>
    <property type="match status" value="1"/>
</dbReference>
<evidence type="ECO:0000256" key="2">
    <source>
        <dbReference type="ARBA" id="ARBA00047549"/>
    </source>
</evidence>
<keyword evidence="3 5" id="KW-0808">Transferase</keyword>
<evidence type="ECO:0000259" key="4">
    <source>
        <dbReference type="PROSITE" id="PS50206"/>
    </source>
</evidence>
<keyword evidence="1" id="KW-0677">Repeat</keyword>
<evidence type="ECO:0000313" key="6">
    <source>
        <dbReference type="Proteomes" id="UP000276055"/>
    </source>
</evidence>
<evidence type="ECO:0000256" key="3">
    <source>
        <dbReference type="RuleBase" id="RU000507"/>
    </source>
</evidence>